<dbReference type="CDD" id="cd02440">
    <property type="entry name" value="AdoMet_MTases"/>
    <property type="match status" value="1"/>
</dbReference>
<dbReference type="OrthoDB" id="9787738at2"/>
<keyword evidence="3" id="KW-0808">Transferase</keyword>
<feature type="domain" description="Methyltransferase type 11" evidence="2">
    <location>
        <begin position="43"/>
        <end position="118"/>
    </location>
</feature>
<dbReference type="GO" id="GO:0032259">
    <property type="term" value="P:methylation"/>
    <property type="evidence" value="ECO:0007669"/>
    <property type="project" value="UniProtKB-KW"/>
</dbReference>
<dbReference type="InterPro" id="IPR029063">
    <property type="entry name" value="SAM-dependent_MTases_sf"/>
</dbReference>
<dbReference type="EMBL" id="SSMQ01000008">
    <property type="protein sequence ID" value="TKD09963.1"/>
    <property type="molecule type" value="Genomic_DNA"/>
</dbReference>
<comment type="caution">
    <text evidence="3">The sequence shown here is derived from an EMBL/GenBank/DDBJ whole genome shotgun (WGS) entry which is preliminary data.</text>
</comment>
<dbReference type="InterPro" id="IPR013216">
    <property type="entry name" value="Methyltransf_11"/>
</dbReference>
<keyword evidence="3" id="KW-0489">Methyltransferase</keyword>
<accession>A0A4V5PN84</accession>
<dbReference type="RefSeq" id="WP_136928762.1">
    <property type="nucleotide sequence ID" value="NZ_SSMQ01000008.1"/>
</dbReference>
<protein>
    <submittedName>
        <fullName evidence="3">Class I SAM-dependent methyltransferase</fullName>
    </submittedName>
</protein>
<evidence type="ECO:0000313" key="3">
    <source>
        <dbReference type="EMBL" id="TKD09963.1"/>
    </source>
</evidence>
<dbReference type="Proteomes" id="UP000309215">
    <property type="component" value="Unassembled WGS sequence"/>
</dbReference>
<name>A0A4V5PN84_9BACT</name>
<reference evidence="3 4" key="1">
    <citation type="submission" date="2019-04" db="EMBL/GenBank/DDBJ databases">
        <authorList>
            <person name="Li Y."/>
            <person name="Wang J."/>
        </authorList>
    </citation>
    <scope>NUCLEOTIDE SEQUENCE [LARGE SCALE GENOMIC DNA]</scope>
    <source>
        <strain evidence="3 4">DSM 14668</strain>
    </source>
</reference>
<evidence type="ECO:0000256" key="1">
    <source>
        <dbReference type="SAM" id="MobiDB-lite"/>
    </source>
</evidence>
<gene>
    <name evidence="3" type="ORF">E8A74_10155</name>
</gene>
<keyword evidence="4" id="KW-1185">Reference proteome</keyword>
<proteinExistence type="predicted"/>
<dbReference type="Gene3D" id="3.40.50.150">
    <property type="entry name" value="Vaccinia Virus protein VP39"/>
    <property type="match status" value="1"/>
</dbReference>
<dbReference type="SUPFAM" id="SSF53335">
    <property type="entry name" value="S-adenosyl-L-methionine-dependent methyltransferases"/>
    <property type="match status" value="1"/>
</dbReference>
<dbReference type="Pfam" id="PF08241">
    <property type="entry name" value="Methyltransf_11"/>
    <property type="match status" value="1"/>
</dbReference>
<sequence length="255" mass="28225">MPPLSTPRYDHIGQGYAHTRKEDPRLRDRILAALGPARTVVNVGAGAGSYEPRDRHVVAIEPSDVMAGQRPRELAPAIRATADSLPLRDGSVDAAMTVLSLHHWDEGQERGVRELRRVATGPVVIVTCDPEVSGAMWLMADYLPEVAALDHRTFPRPAQLAAWLGGRTEIVVVPIPRDTSDWTLMSFWAHPERVLEEDARNATSGFARMEPAVVHRVVTAVRRDLADGTWDARHGHLRRLDEYDAGLRLVLNLPS</sequence>
<evidence type="ECO:0000313" key="4">
    <source>
        <dbReference type="Proteomes" id="UP000309215"/>
    </source>
</evidence>
<evidence type="ECO:0000259" key="2">
    <source>
        <dbReference type="Pfam" id="PF08241"/>
    </source>
</evidence>
<dbReference type="AlphaFoldDB" id="A0A4V5PN84"/>
<organism evidence="3 4">
    <name type="scientific">Polyangium fumosum</name>
    <dbReference type="NCBI Taxonomy" id="889272"/>
    <lineage>
        <taxon>Bacteria</taxon>
        <taxon>Pseudomonadati</taxon>
        <taxon>Myxococcota</taxon>
        <taxon>Polyangia</taxon>
        <taxon>Polyangiales</taxon>
        <taxon>Polyangiaceae</taxon>
        <taxon>Polyangium</taxon>
    </lineage>
</organism>
<dbReference type="GO" id="GO:0008757">
    <property type="term" value="F:S-adenosylmethionine-dependent methyltransferase activity"/>
    <property type="evidence" value="ECO:0007669"/>
    <property type="project" value="InterPro"/>
</dbReference>
<feature type="region of interest" description="Disordered" evidence="1">
    <location>
        <begin position="1"/>
        <end position="22"/>
    </location>
</feature>